<dbReference type="PIRSF" id="PIRSF000513">
    <property type="entry name" value="Thz_kinase"/>
    <property type="match status" value="1"/>
</dbReference>
<evidence type="ECO:0000256" key="5">
    <source>
        <dbReference type="ARBA" id="ARBA00022723"/>
    </source>
</evidence>
<keyword evidence="5 11" id="KW-0479">Metal-binding</keyword>
<sequence length="270" mass="26598">MRSVVPTARDPREALTALRAASPLTHCLTNNVVSGFTANVLLALGASPAMVDIEGEAGIFAGIADGVLVNLGTPSPEQRACAREIVAATDRWVLDPVAVGSLPVRTALAAELVAAGPAIIRGNASEIRALAGHSAGGRGVDSTDAADAASEAASELAGETGAVVAVSGEVDLIVGAGRTVRIPGGDPLLTRVTGGGCALGATMAAFLGVCDPFSAAVAASVVHGRAAERAASLASGPGSFAVAFLDALAALSPEEHDDAVLDAEPIGAER</sequence>
<evidence type="ECO:0000256" key="6">
    <source>
        <dbReference type="ARBA" id="ARBA00022741"/>
    </source>
</evidence>
<evidence type="ECO:0000256" key="9">
    <source>
        <dbReference type="ARBA" id="ARBA00022842"/>
    </source>
</evidence>
<dbReference type="GO" id="GO:0000287">
    <property type="term" value="F:magnesium ion binding"/>
    <property type="evidence" value="ECO:0007669"/>
    <property type="project" value="UniProtKB-UniRule"/>
</dbReference>
<dbReference type="NCBIfam" id="NF006830">
    <property type="entry name" value="PRK09355.1"/>
    <property type="match status" value="1"/>
</dbReference>
<comment type="caution">
    <text evidence="12">The sequence shown here is derived from an EMBL/GenBank/DDBJ whole genome shotgun (WGS) entry which is preliminary data.</text>
</comment>
<keyword evidence="10 11" id="KW-0784">Thiamine biosynthesis</keyword>
<dbReference type="InterPro" id="IPR000417">
    <property type="entry name" value="Hyethyz_kinase"/>
</dbReference>
<dbReference type="PRINTS" id="PR01099">
    <property type="entry name" value="HYETHTZKNASE"/>
</dbReference>
<accession>A0A5J5IUC3</accession>
<dbReference type="EC" id="2.7.1.50" evidence="11"/>
<feature type="binding site" evidence="11">
    <location>
        <position position="194"/>
    </location>
    <ligand>
        <name>substrate</name>
    </ligand>
</feature>
<dbReference type="InterPro" id="IPR029056">
    <property type="entry name" value="Ribokinase-like"/>
</dbReference>
<keyword evidence="8 11" id="KW-0067">ATP-binding</keyword>
<keyword evidence="4 11" id="KW-0808">Transferase</keyword>
<evidence type="ECO:0000256" key="11">
    <source>
        <dbReference type="HAMAP-Rule" id="MF_00228"/>
    </source>
</evidence>
<dbReference type="EMBL" id="VYRZ01000001">
    <property type="protein sequence ID" value="KAA9089538.1"/>
    <property type="molecule type" value="Genomic_DNA"/>
</dbReference>
<dbReference type="Gene3D" id="3.40.1190.20">
    <property type="match status" value="1"/>
</dbReference>
<keyword evidence="9 11" id="KW-0460">Magnesium</keyword>
<keyword evidence="7 11" id="KW-0418">Kinase</keyword>
<dbReference type="GO" id="GO:0004417">
    <property type="term" value="F:hydroxyethylthiazole kinase activity"/>
    <property type="evidence" value="ECO:0007669"/>
    <property type="project" value="UniProtKB-UniRule"/>
</dbReference>
<comment type="function">
    <text evidence="11">Catalyzes the phosphorylation of the hydroxyl group of 4-methyl-5-beta-hydroxyethylthiazole (THZ).</text>
</comment>
<keyword evidence="13" id="KW-1185">Reference proteome</keyword>
<name>A0A5J5IUC3_9MICO</name>
<organism evidence="12 13">
    <name type="scientific">Microbacterium radiodurans</name>
    <dbReference type="NCBI Taxonomy" id="661398"/>
    <lineage>
        <taxon>Bacteria</taxon>
        <taxon>Bacillati</taxon>
        <taxon>Actinomycetota</taxon>
        <taxon>Actinomycetes</taxon>
        <taxon>Micrococcales</taxon>
        <taxon>Microbacteriaceae</taxon>
        <taxon>Microbacterium</taxon>
    </lineage>
</organism>
<keyword evidence="6 11" id="KW-0547">Nucleotide-binding</keyword>
<comment type="similarity">
    <text evidence="11">Belongs to the Thz kinase family.</text>
</comment>
<comment type="pathway">
    <text evidence="3 11">Cofactor biosynthesis; thiamine diphosphate biosynthesis; 4-methyl-5-(2-phosphoethyl)-thiazole from 5-(2-hydroxyethyl)-4-methylthiazole: step 1/1.</text>
</comment>
<proteinExistence type="inferred from homology"/>
<evidence type="ECO:0000256" key="3">
    <source>
        <dbReference type="ARBA" id="ARBA00004868"/>
    </source>
</evidence>
<evidence type="ECO:0000256" key="4">
    <source>
        <dbReference type="ARBA" id="ARBA00022679"/>
    </source>
</evidence>
<comment type="catalytic activity">
    <reaction evidence="1 11">
        <text>5-(2-hydroxyethyl)-4-methylthiazole + ATP = 4-methyl-5-(2-phosphooxyethyl)-thiazole + ADP + H(+)</text>
        <dbReference type="Rhea" id="RHEA:24212"/>
        <dbReference type="ChEBI" id="CHEBI:15378"/>
        <dbReference type="ChEBI" id="CHEBI:17957"/>
        <dbReference type="ChEBI" id="CHEBI:30616"/>
        <dbReference type="ChEBI" id="CHEBI:58296"/>
        <dbReference type="ChEBI" id="CHEBI:456216"/>
        <dbReference type="EC" id="2.7.1.50"/>
    </reaction>
</comment>
<dbReference type="GO" id="GO:0009228">
    <property type="term" value="P:thiamine biosynthetic process"/>
    <property type="evidence" value="ECO:0007669"/>
    <property type="project" value="UniProtKB-KW"/>
</dbReference>
<dbReference type="SUPFAM" id="SSF53613">
    <property type="entry name" value="Ribokinase-like"/>
    <property type="match status" value="1"/>
</dbReference>
<dbReference type="AlphaFoldDB" id="A0A5J5IUC3"/>
<feature type="binding site" evidence="11">
    <location>
        <position position="167"/>
    </location>
    <ligand>
        <name>ATP</name>
        <dbReference type="ChEBI" id="CHEBI:30616"/>
    </ligand>
</feature>
<comment type="cofactor">
    <cofactor evidence="2 11">
        <name>Mg(2+)</name>
        <dbReference type="ChEBI" id="CHEBI:18420"/>
    </cofactor>
</comment>
<dbReference type="Proteomes" id="UP000327039">
    <property type="component" value="Unassembled WGS sequence"/>
</dbReference>
<gene>
    <name evidence="11 12" type="primary">thiM</name>
    <name evidence="12" type="ORF">F6B42_03405</name>
</gene>
<dbReference type="RefSeq" id="WP_150418169.1">
    <property type="nucleotide sequence ID" value="NZ_VYRZ01000001.1"/>
</dbReference>
<protein>
    <recommendedName>
        <fullName evidence="11">Hydroxyethylthiazole kinase</fullName>
        <ecNumber evidence="11">2.7.1.50</ecNumber>
    </recommendedName>
    <alternativeName>
        <fullName evidence="11">4-methyl-5-beta-hydroxyethylthiazole kinase</fullName>
        <shortName evidence="11">TH kinase</shortName>
        <shortName evidence="11">Thz kinase</shortName>
    </alternativeName>
</protein>
<evidence type="ECO:0000256" key="10">
    <source>
        <dbReference type="ARBA" id="ARBA00022977"/>
    </source>
</evidence>
<evidence type="ECO:0000256" key="7">
    <source>
        <dbReference type="ARBA" id="ARBA00022777"/>
    </source>
</evidence>
<evidence type="ECO:0000313" key="13">
    <source>
        <dbReference type="Proteomes" id="UP000327039"/>
    </source>
</evidence>
<reference evidence="13" key="1">
    <citation type="submission" date="2019-09" db="EMBL/GenBank/DDBJ databases">
        <title>Mumia zhuanghuii sp. nov. isolated from the intestinal contents of plateau pika (Ochotona curzoniae) in the Qinghai-Tibet plateau of China.</title>
        <authorList>
            <person name="Tian Z."/>
        </authorList>
    </citation>
    <scope>NUCLEOTIDE SEQUENCE [LARGE SCALE GENOMIC DNA]</scope>
    <source>
        <strain evidence="13">DSM 25564</strain>
    </source>
</reference>
<dbReference type="CDD" id="cd01170">
    <property type="entry name" value="THZ_kinase"/>
    <property type="match status" value="1"/>
</dbReference>
<dbReference type="GO" id="GO:0005524">
    <property type="term" value="F:ATP binding"/>
    <property type="evidence" value="ECO:0007669"/>
    <property type="project" value="UniProtKB-UniRule"/>
</dbReference>
<feature type="binding site" evidence="11">
    <location>
        <position position="121"/>
    </location>
    <ligand>
        <name>ATP</name>
        <dbReference type="ChEBI" id="CHEBI:30616"/>
    </ligand>
</feature>
<dbReference type="OrthoDB" id="8909021at2"/>
<feature type="binding site" evidence="11">
    <location>
        <position position="50"/>
    </location>
    <ligand>
        <name>substrate</name>
    </ligand>
</feature>
<dbReference type="GO" id="GO:0009229">
    <property type="term" value="P:thiamine diphosphate biosynthetic process"/>
    <property type="evidence" value="ECO:0007669"/>
    <property type="project" value="UniProtKB-UniRule"/>
</dbReference>
<evidence type="ECO:0000313" key="12">
    <source>
        <dbReference type="EMBL" id="KAA9089538.1"/>
    </source>
</evidence>
<dbReference type="Pfam" id="PF02110">
    <property type="entry name" value="HK"/>
    <property type="match status" value="1"/>
</dbReference>
<dbReference type="HAMAP" id="MF_00228">
    <property type="entry name" value="Thz_kinase"/>
    <property type="match status" value="1"/>
</dbReference>
<evidence type="ECO:0000256" key="1">
    <source>
        <dbReference type="ARBA" id="ARBA00001771"/>
    </source>
</evidence>
<dbReference type="UniPathway" id="UPA00060">
    <property type="reaction ID" value="UER00139"/>
</dbReference>
<evidence type="ECO:0000256" key="2">
    <source>
        <dbReference type="ARBA" id="ARBA00001946"/>
    </source>
</evidence>
<evidence type="ECO:0000256" key="8">
    <source>
        <dbReference type="ARBA" id="ARBA00022840"/>
    </source>
</evidence>